<accession>U1GH77</accession>
<evidence type="ECO:0000313" key="3">
    <source>
        <dbReference type="Proteomes" id="UP000019373"/>
    </source>
</evidence>
<dbReference type="RefSeq" id="XP_007802687.1">
    <property type="nucleotide sequence ID" value="XM_007804496.1"/>
</dbReference>
<evidence type="ECO:0000256" key="1">
    <source>
        <dbReference type="SAM" id="MobiDB-lite"/>
    </source>
</evidence>
<gene>
    <name evidence="2" type="ORF">EPUS_00467</name>
</gene>
<dbReference type="AlphaFoldDB" id="U1GH77"/>
<keyword evidence="3" id="KW-1185">Reference proteome</keyword>
<organism evidence="2 3">
    <name type="scientific">Endocarpon pusillum (strain Z07020 / HMAS-L-300199)</name>
    <name type="common">Lichen-forming fungus</name>
    <dbReference type="NCBI Taxonomy" id="1263415"/>
    <lineage>
        <taxon>Eukaryota</taxon>
        <taxon>Fungi</taxon>
        <taxon>Dikarya</taxon>
        <taxon>Ascomycota</taxon>
        <taxon>Pezizomycotina</taxon>
        <taxon>Eurotiomycetes</taxon>
        <taxon>Chaetothyriomycetidae</taxon>
        <taxon>Verrucariales</taxon>
        <taxon>Verrucariaceae</taxon>
        <taxon>Endocarpon</taxon>
    </lineage>
</organism>
<protein>
    <submittedName>
        <fullName evidence="2">Uncharacterized protein</fullName>
    </submittedName>
</protein>
<proteinExistence type="predicted"/>
<dbReference type="OrthoDB" id="5409998at2759"/>
<feature type="compositionally biased region" description="Basic and acidic residues" evidence="1">
    <location>
        <begin position="358"/>
        <end position="367"/>
    </location>
</feature>
<name>U1GH77_ENDPU</name>
<feature type="region of interest" description="Disordered" evidence="1">
    <location>
        <begin position="1"/>
        <end position="55"/>
    </location>
</feature>
<feature type="compositionally biased region" description="Basic and acidic residues" evidence="1">
    <location>
        <begin position="14"/>
        <end position="24"/>
    </location>
</feature>
<feature type="compositionally biased region" description="Pro residues" evidence="1">
    <location>
        <begin position="346"/>
        <end position="357"/>
    </location>
</feature>
<sequence length="506" mass="55064">MPKEQTTWKRRSKEKWTREKEARNRSGSPTPKLQCRSQLTDGEEETEEKRGRADEGDDGALLFTLRKTGTLYRFWTSKRVTGGATESTVKIRARMLKDSISLSSPSGHEFGLPGAVGLIRRSSRVLLSLSSAGTGLLAPSYMRSASQMAPAKPPYDPIVSVEGMYKGSLTRLGYFFKDPKHYGGATLAVLRESAKRYDDALDDCLIQILDAKWLLEHQLAQNRARRVREAAETEIASNKRKLESTPDEGSTYNHAPDRGDNPAKRIKVQHSPHDMALPGPEQNGEDSTKGMHNSKHAENAEGEASAAAKPDILTAEEDGQKAGPPDNKESSAGAAGQEEKIITATEPPPDKPTAPPPEEMREQKEQAGEAVQAGRTGNDEEMNLDSMFADVNTGNDQSNDLNFGLDLSTANLVESNPFDSSTHETTNLELLPGLESYANASSDDFSMLNLPSTTRPDPSSVPGLGTEFDLPEIPGDSNFNDLFADGDFGGDASLMDLDLENGFFDT</sequence>
<dbReference type="Proteomes" id="UP000019373">
    <property type="component" value="Unassembled WGS sequence"/>
</dbReference>
<dbReference type="HOGENOM" id="CLU_538645_0_0_1"/>
<evidence type="ECO:0000313" key="2">
    <source>
        <dbReference type="EMBL" id="ERF71478.1"/>
    </source>
</evidence>
<dbReference type="GeneID" id="19235528"/>
<dbReference type="EMBL" id="KE721204">
    <property type="protein sequence ID" value="ERF71478.1"/>
    <property type="molecule type" value="Genomic_DNA"/>
</dbReference>
<reference evidence="3" key="1">
    <citation type="journal article" date="2014" name="BMC Genomics">
        <title>Genome characteristics reveal the impact of lichenization on lichen-forming fungus Endocarpon pusillum Hedwig (Verrucariales, Ascomycota).</title>
        <authorList>
            <person name="Wang Y.-Y."/>
            <person name="Liu B."/>
            <person name="Zhang X.-Y."/>
            <person name="Zhou Q.-M."/>
            <person name="Zhang T."/>
            <person name="Li H."/>
            <person name="Yu Y.-F."/>
            <person name="Zhang X.-L."/>
            <person name="Hao X.-Y."/>
            <person name="Wang M."/>
            <person name="Wang L."/>
            <person name="Wei J.-C."/>
        </authorList>
    </citation>
    <scope>NUCLEOTIDE SEQUENCE [LARGE SCALE GENOMIC DNA]</scope>
    <source>
        <strain evidence="3">Z07020 / HMAS-L-300199</strain>
    </source>
</reference>
<dbReference type="eggNOG" id="ENOG502T6ER">
    <property type="taxonomic scope" value="Eukaryota"/>
</dbReference>
<feature type="compositionally biased region" description="Polar residues" evidence="1">
    <location>
        <begin position="25"/>
        <end position="40"/>
    </location>
</feature>
<feature type="region of interest" description="Disordered" evidence="1">
    <location>
        <begin position="232"/>
        <end position="381"/>
    </location>
</feature>